<dbReference type="AlphaFoldDB" id="A0A8S9K7X5"/>
<reference evidence="1" key="1">
    <citation type="submission" date="2019-12" db="EMBL/GenBank/DDBJ databases">
        <title>Genome sequencing and annotation of Brassica cretica.</title>
        <authorList>
            <person name="Studholme D.J."/>
            <person name="Sarris P.F."/>
        </authorList>
    </citation>
    <scope>NUCLEOTIDE SEQUENCE</scope>
    <source>
        <strain evidence="2">PFS-001/15</strain>
        <strain evidence="1">PFS-102/07</strain>
        <tissue evidence="1">Leaf</tissue>
    </source>
</reference>
<organism evidence="1">
    <name type="scientific">Brassica cretica</name>
    <name type="common">Mustard</name>
    <dbReference type="NCBI Taxonomy" id="69181"/>
    <lineage>
        <taxon>Eukaryota</taxon>
        <taxon>Viridiplantae</taxon>
        <taxon>Streptophyta</taxon>
        <taxon>Embryophyta</taxon>
        <taxon>Tracheophyta</taxon>
        <taxon>Spermatophyta</taxon>
        <taxon>Magnoliopsida</taxon>
        <taxon>eudicotyledons</taxon>
        <taxon>Gunneridae</taxon>
        <taxon>Pentapetalae</taxon>
        <taxon>rosids</taxon>
        <taxon>malvids</taxon>
        <taxon>Brassicales</taxon>
        <taxon>Brassicaceae</taxon>
        <taxon>Brassiceae</taxon>
        <taxon>Brassica</taxon>
    </lineage>
</organism>
<comment type="caution">
    <text evidence="1">The sequence shown here is derived from an EMBL/GenBank/DDBJ whole genome shotgun (WGS) entry which is preliminary data.</text>
</comment>
<gene>
    <name evidence="2" type="ORF">F2Q68_00040063</name>
    <name evidence="1" type="ORF">F2Q70_00039377</name>
</gene>
<dbReference type="EMBL" id="QGKW02000007">
    <property type="protein sequence ID" value="KAF2619448.1"/>
    <property type="molecule type" value="Genomic_DNA"/>
</dbReference>
<evidence type="ECO:0000313" key="1">
    <source>
        <dbReference type="EMBL" id="KAF2590714.1"/>
    </source>
</evidence>
<evidence type="ECO:0000313" key="2">
    <source>
        <dbReference type="EMBL" id="KAF2619448.1"/>
    </source>
</evidence>
<dbReference type="Proteomes" id="UP000712281">
    <property type="component" value="Unassembled WGS sequence"/>
</dbReference>
<accession>A0A8S9K7X5</accession>
<name>A0A8S9K7X5_BRACR</name>
<proteinExistence type="predicted"/>
<dbReference type="EMBL" id="QGKY02000190">
    <property type="protein sequence ID" value="KAF2590714.1"/>
    <property type="molecule type" value="Genomic_DNA"/>
</dbReference>
<protein>
    <submittedName>
        <fullName evidence="1">Uncharacterized protein</fullName>
    </submittedName>
</protein>
<sequence length="81" mass="9393">MKVLWPMGTSRRNESEDGVVEKVWEEAQRGSLIWGKQPQRPSRPLTVAEKVYKSQKRYGGFKTFRKRVRNQVGGKSEEGKI</sequence>